<feature type="compositionally biased region" description="Polar residues" evidence="2">
    <location>
        <begin position="574"/>
        <end position="598"/>
    </location>
</feature>
<name>A0A292Q485_9PEZI</name>
<feature type="region of interest" description="Disordered" evidence="2">
    <location>
        <begin position="195"/>
        <end position="229"/>
    </location>
</feature>
<dbReference type="EMBL" id="LN890972">
    <property type="protein sequence ID" value="CUS13467.1"/>
    <property type="molecule type" value="Genomic_DNA"/>
</dbReference>
<dbReference type="SUPFAM" id="SSF57903">
    <property type="entry name" value="FYVE/PHD zinc finger"/>
    <property type="match status" value="1"/>
</dbReference>
<feature type="compositionally biased region" description="Polar residues" evidence="2">
    <location>
        <begin position="413"/>
        <end position="424"/>
    </location>
</feature>
<dbReference type="InterPro" id="IPR011011">
    <property type="entry name" value="Znf_FYVE_PHD"/>
</dbReference>
<gene>
    <name evidence="3" type="ORF">GSTUAT00002405001</name>
</gene>
<evidence type="ECO:0000256" key="1">
    <source>
        <dbReference type="SAM" id="Coils"/>
    </source>
</evidence>
<feature type="compositionally biased region" description="Basic and acidic residues" evidence="2">
    <location>
        <begin position="134"/>
        <end position="144"/>
    </location>
</feature>
<feature type="compositionally biased region" description="Polar residues" evidence="2">
    <location>
        <begin position="304"/>
        <end position="320"/>
    </location>
</feature>
<protein>
    <submittedName>
        <fullName evidence="3">Uncharacterized protein</fullName>
    </submittedName>
</protein>
<feature type="region of interest" description="Disordered" evidence="2">
    <location>
        <begin position="267"/>
        <end position="320"/>
    </location>
</feature>
<evidence type="ECO:0000313" key="4">
    <source>
        <dbReference type="Proteomes" id="UP001412239"/>
    </source>
</evidence>
<dbReference type="CDD" id="cd15489">
    <property type="entry name" value="PHD_SF"/>
    <property type="match status" value="1"/>
</dbReference>
<accession>A0A292Q485</accession>
<keyword evidence="1" id="KW-0175">Coiled coil</keyword>
<dbReference type="AlphaFoldDB" id="A0A292Q485"/>
<feature type="compositionally biased region" description="Basic and acidic residues" evidence="2">
    <location>
        <begin position="987"/>
        <end position="998"/>
    </location>
</feature>
<feature type="region of interest" description="Disordered" evidence="2">
    <location>
        <begin position="962"/>
        <end position="1000"/>
    </location>
</feature>
<proteinExistence type="predicted"/>
<feature type="compositionally biased region" description="Polar residues" evidence="2">
    <location>
        <begin position="267"/>
        <end position="276"/>
    </location>
</feature>
<feature type="compositionally biased region" description="Polar residues" evidence="2">
    <location>
        <begin position="379"/>
        <end position="400"/>
    </location>
</feature>
<organism evidence="3 4">
    <name type="scientific">Tuber aestivum</name>
    <name type="common">summer truffle</name>
    <dbReference type="NCBI Taxonomy" id="59557"/>
    <lineage>
        <taxon>Eukaryota</taxon>
        <taxon>Fungi</taxon>
        <taxon>Dikarya</taxon>
        <taxon>Ascomycota</taxon>
        <taxon>Pezizomycotina</taxon>
        <taxon>Pezizomycetes</taxon>
        <taxon>Pezizales</taxon>
        <taxon>Tuberaceae</taxon>
        <taxon>Tuber</taxon>
    </lineage>
</organism>
<feature type="region of interest" description="Disordered" evidence="2">
    <location>
        <begin position="75"/>
        <end position="159"/>
    </location>
</feature>
<evidence type="ECO:0000313" key="3">
    <source>
        <dbReference type="EMBL" id="CUS13467.1"/>
    </source>
</evidence>
<reference evidence="3" key="1">
    <citation type="submission" date="2015-10" db="EMBL/GenBank/DDBJ databases">
        <authorList>
            <person name="Regsiter A."/>
            <person name="william w."/>
        </authorList>
    </citation>
    <scope>NUCLEOTIDE SEQUENCE</scope>
    <source>
        <strain evidence="3">Montdore</strain>
    </source>
</reference>
<evidence type="ECO:0000256" key="2">
    <source>
        <dbReference type="SAM" id="MobiDB-lite"/>
    </source>
</evidence>
<dbReference type="Proteomes" id="UP001412239">
    <property type="component" value="Unassembled WGS sequence"/>
</dbReference>
<feature type="compositionally biased region" description="Low complexity" evidence="2">
    <location>
        <begin position="108"/>
        <end position="122"/>
    </location>
</feature>
<feature type="compositionally biased region" description="Low complexity" evidence="2">
    <location>
        <begin position="428"/>
        <end position="438"/>
    </location>
</feature>
<feature type="coiled-coil region" evidence="1">
    <location>
        <begin position="780"/>
        <end position="807"/>
    </location>
</feature>
<sequence>MSISSGRSPRSVFSNNRSDISPRKGPICIKCQKPAYPRLDLIVRCGRCFGNHHISCCNSTVSVNREVICQRCAAHPAEPGNGHRRESVSPTRSRPRKIPRLSPNASDTSAGRSSSLSKGSTRMTFSPADLQEEGTARDRNDHSRNPKSQRSVRRVLDSHSIRVSESLGNGKAAPQWGSLVTTAASRDREDNFARRAGDGIGPAYPTDIGSQRTPHHNSHDDPGEFDAGTERRFDVPELAYYSDGMSRSANVFPGSRKLAVVIDNRSRSGSVSTNGCQGEGWNRTPPAVKDPQDDVTPIPHSKLRQTLNSPTPGEFSQPSADQHLFLDGADESGALRRRRLKRPFPVSEVPDSEEERERVLTGGLMSLEPLEGYSDGRNSRQPANGYQSLPSESPEQQIQDRTAGGSRHERLQRQFNWNNPSNAHSSEESPYSRPSSSSCRGKGAVERPTTGRTGISSPHYSPPPPWPGANDTLSRHHTQFRRLARRPQMAQVRGSSVDSVVSCRRCGSDMAILDDKRANICSSCVRREHCRGSDLTDTMPREPCHDTIPSYRSPAPSCLRLRTNRKNDLRSRHSSTLSATGLLDNRSNTTPSSDSLPSDISRGCTPQDLQPVEVFRTAKQRVIERYQMKFPKVTNGGLPSQPIEETAIRNQKARKIMDVPKPKVSAAAEKLGTAAPLKKNGVNGAILVRASARVDARKPINGSTLPGALSTTEPPKHDTRMTVAKGVFQLKKPARKGPAIKYAGGGISRVLVTDDSSSESGHAGKLRVLEKRLQDQKGYTKNQAEKAAKLQVKLQESEKEKAALQEKLKIFLTGIHGPNEKPTPGNEIPEPEVIAESLPTQGSSKQEPPKKKVLKRLVRWEEAHSDRSTPQEDTQAEHGAQDGRADTAKKTFTYGPMRDFYSGNKFCGVDPWGYPTTTEQPGPDPSTFRKRGWRKTVYRPFDQARLMKVHLHRLISQNRPPLTMTVAENPPDDDDESASTSNTPIADKIDKPETEHGSTEVPSVISFDEFMGLPESMVPSVKDGCLGFRSGVINPRTGRLERNVPHHRIRAPGDLKPT</sequence>
<feature type="region of interest" description="Disordered" evidence="2">
    <location>
        <begin position="564"/>
        <end position="605"/>
    </location>
</feature>
<feature type="region of interest" description="Disordered" evidence="2">
    <location>
        <begin position="346"/>
        <end position="478"/>
    </location>
</feature>
<feature type="compositionally biased region" description="Basic and acidic residues" evidence="2">
    <location>
        <begin position="217"/>
        <end position="229"/>
    </location>
</feature>
<feature type="region of interest" description="Disordered" evidence="2">
    <location>
        <begin position="862"/>
        <end position="887"/>
    </location>
</feature>
<keyword evidence="4" id="KW-1185">Reference proteome</keyword>